<sequence>MIVLTLSKKMRSAARAVQRAWKQPGRERDLAAQALKAAFAAWASWAVVGWWLHAPMAFVAPWVAILLVESTVYQSVAHALQQLAAIASGTVMATLLVLLMHNRMGAMGLVLPLVVLLSSWSRLGRQGIYTATGALFVLTDTQVSLTGCAARIGEAVFGAAVGITVNALIRPPVYLRNAHATIHEAAQETGRLLETAGGRLVDGQWGVDETQAWHRQALHLQHLVTQCRSAVGWSRESLWGNVRRRTLASSRPNKDYEEATAVLDHAAVHTTELTRTLHEAAARDRQAHWSRLPLIRGYADFLAQAARIVRLSADGGAGQGREDTLRQAVREMRAAMDDLRRQLPDLVRGEPEEASAYGALLLQAQRLAGNLEASARQEAPPGHI</sequence>
<feature type="transmembrane region" description="Helical" evidence="6">
    <location>
        <begin position="106"/>
        <end position="123"/>
    </location>
</feature>
<keyword evidence="5 6" id="KW-0472">Membrane</keyword>
<evidence type="ECO:0000256" key="1">
    <source>
        <dbReference type="ARBA" id="ARBA00004651"/>
    </source>
</evidence>
<dbReference type="EMBL" id="BAAASG010000006">
    <property type="protein sequence ID" value="GAA2482860.1"/>
    <property type="molecule type" value="Genomic_DNA"/>
</dbReference>
<reference evidence="7 8" key="1">
    <citation type="journal article" date="2019" name="Int. J. Syst. Evol. Microbiol.">
        <title>The Global Catalogue of Microorganisms (GCM) 10K type strain sequencing project: providing services to taxonomists for standard genome sequencing and annotation.</title>
        <authorList>
            <consortium name="The Broad Institute Genomics Platform"/>
            <consortium name="The Broad Institute Genome Sequencing Center for Infectious Disease"/>
            <person name="Wu L."/>
            <person name="Ma J."/>
        </authorList>
    </citation>
    <scope>NUCLEOTIDE SEQUENCE [LARGE SCALE GENOMIC DNA]</scope>
    <source>
        <strain evidence="7 8">JCM 4395</strain>
    </source>
</reference>
<evidence type="ECO:0000256" key="3">
    <source>
        <dbReference type="ARBA" id="ARBA00022692"/>
    </source>
</evidence>
<protein>
    <submittedName>
        <fullName evidence="7">Aromatic acid exporter family protein</fullName>
    </submittedName>
</protein>
<keyword evidence="3 6" id="KW-0812">Transmembrane</keyword>
<proteinExistence type="predicted"/>
<evidence type="ECO:0000313" key="7">
    <source>
        <dbReference type="EMBL" id="GAA2482860.1"/>
    </source>
</evidence>
<evidence type="ECO:0000256" key="5">
    <source>
        <dbReference type="ARBA" id="ARBA00023136"/>
    </source>
</evidence>
<gene>
    <name evidence="7" type="ORF">GCM10010276_20220</name>
</gene>
<keyword evidence="4 6" id="KW-1133">Transmembrane helix</keyword>
<evidence type="ECO:0000313" key="8">
    <source>
        <dbReference type="Proteomes" id="UP001501777"/>
    </source>
</evidence>
<evidence type="ECO:0000256" key="2">
    <source>
        <dbReference type="ARBA" id="ARBA00022475"/>
    </source>
</evidence>
<evidence type="ECO:0000256" key="6">
    <source>
        <dbReference type="SAM" id="Phobius"/>
    </source>
</evidence>
<comment type="subcellular location">
    <subcellularLocation>
        <location evidence="1">Cell membrane</location>
        <topology evidence="1">Multi-pass membrane protein</topology>
    </subcellularLocation>
</comment>
<accession>A0ABN3LEM1</accession>
<evidence type="ECO:0000256" key="4">
    <source>
        <dbReference type="ARBA" id="ARBA00022989"/>
    </source>
</evidence>
<feature type="transmembrane region" description="Helical" evidence="6">
    <location>
        <begin position="83"/>
        <end position="100"/>
    </location>
</feature>
<dbReference type="Proteomes" id="UP001501777">
    <property type="component" value="Unassembled WGS sequence"/>
</dbReference>
<keyword evidence="2" id="KW-1003">Cell membrane</keyword>
<name>A0ABN3LEM1_STRLO</name>
<dbReference type="InterPro" id="IPR010343">
    <property type="entry name" value="ArAE_1"/>
</dbReference>
<organism evidence="7 8">
    <name type="scientific">Streptomyces longisporus</name>
    <dbReference type="NCBI Taxonomy" id="1948"/>
    <lineage>
        <taxon>Bacteria</taxon>
        <taxon>Bacillati</taxon>
        <taxon>Actinomycetota</taxon>
        <taxon>Actinomycetes</taxon>
        <taxon>Kitasatosporales</taxon>
        <taxon>Streptomycetaceae</taxon>
        <taxon>Streptomyces</taxon>
    </lineage>
</organism>
<keyword evidence="8" id="KW-1185">Reference proteome</keyword>
<comment type="caution">
    <text evidence="7">The sequence shown here is derived from an EMBL/GenBank/DDBJ whole genome shotgun (WGS) entry which is preliminary data.</text>
</comment>
<dbReference type="Pfam" id="PF06081">
    <property type="entry name" value="ArAE_1"/>
    <property type="match status" value="1"/>
</dbReference>